<keyword evidence="2" id="KW-1133">Transmembrane helix</keyword>
<evidence type="ECO:0000313" key="4">
    <source>
        <dbReference type="Proteomes" id="UP000298358"/>
    </source>
</evidence>
<feature type="transmembrane region" description="Helical" evidence="2">
    <location>
        <begin position="405"/>
        <end position="422"/>
    </location>
</feature>
<feature type="transmembrane region" description="Helical" evidence="2">
    <location>
        <begin position="368"/>
        <end position="393"/>
    </location>
</feature>
<keyword evidence="4" id="KW-1185">Reference proteome</keyword>
<dbReference type="OrthoDB" id="4493164at2"/>
<dbReference type="EMBL" id="SPQB01000014">
    <property type="protein sequence ID" value="TFU33061.1"/>
    <property type="molecule type" value="Genomic_DNA"/>
</dbReference>
<accession>A0A4Y9FXU0</accession>
<dbReference type="Proteomes" id="UP000298358">
    <property type="component" value="Unassembled WGS sequence"/>
</dbReference>
<reference evidence="3 4" key="1">
    <citation type="submission" date="2019-03" db="EMBL/GenBank/DDBJ databases">
        <title>Diversity of the mouse oral microbiome.</title>
        <authorList>
            <person name="Joseph S."/>
            <person name="Aduse-Opoku J."/>
            <person name="Curtis M."/>
            <person name="Wade W."/>
            <person name="Hashim A."/>
        </authorList>
    </citation>
    <scope>NUCLEOTIDE SEQUENCE [LARGE SCALE GENOMIC DNA]</scope>
    <source>
        <strain evidence="3 4">P1012</strain>
    </source>
</reference>
<keyword evidence="2" id="KW-0472">Membrane</keyword>
<evidence type="ECO:0000313" key="3">
    <source>
        <dbReference type="EMBL" id="TFU33061.1"/>
    </source>
</evidence>
<protein>
    <submittedName>
        <fullName evidence="3">Uncharacterized protein</fullName>
    </submittedName>
</protein>
<gene>
    <name evidence="3" type="ORF">E4U02_07540</name>
</gene>
<proteinExistence type="predicted"/>
<dbReference type="RefSeq" id="WP_135114239.1">
    <property type="nucleotide sequence ID" value="NZ_JADGLL010000014.1"/>
</dbReference>
<keyword evidence="2" id="KW-0812">Transmembrane</keyword>
<comment type="caution">
    <text evidence="3">The sequence shown here is derived from an EMBL/GenBank/DDBJ whole genome shotgun (WGS) entry which is preliminary data.</text>
</comment>
<name>A0A4Y9FXU0_9MICO</name>
<feature type="transmembrane region" description="Helical" evidence="2">
    <location>
        <begin position="329"/>
        <end position="356"/>
    </location>
</feature>
<sequence length="667" mass="71658">MIAFYARQLHGMHDLAWRIRFWCAEHPRSSKVIITLLVIAWIVLASQQAAHASWLLPEDTELRDSKGVPFDSYVALSFNEPAPWEIHAILIQFLAQLIWAILWVVTGLTLWFLNFMLGFGWVDWISTPVTVFAEWLEGMFGEIHWAPFALSIAALFAGIAVMRGRTAAGLSEAFMAAIVAALVGGMLANPVASLVAEPSGLLPQAQQWGGEIANSIVIDKDSEYEITTGTGATLSSGVTAAMMDVFVRIPNQAISYGQVLPDACQEAFTTFKIDGEDAKGALEDCMRANGAEQSIDFTRSIAGFLAIIFSVSNAIAIIVLLAVSLAIGALLIIAVGGFLIAGVKSMIFGPIAILPVDRGPLWKAVSDMVMGVFGIVVMTCGLSMYLKFLMYVLGLDEVLRLPHNLRVMLIVFAMIFGIVIIVRMRRGTLKAGHAIAQRLARIGLGMQGSSSSTHPLVKMATLKSGYDLAQQAFSRRPRSAAAETPQEPQEPKAPSKPAPMQKQLTTGTPAAEPMRLEQVPSTPKPSPSPKALKVGRDAVELAKGARGGAPGLVLTAGKLVAQRAANAVKSKAAAKAKTAAKAIVTGPAENNASEPTPAQVIEVPGHRRFEIDRDGRARVRRTDSVMIHNISSLPPRAPQASARAQDRREMLARLRAKMQSAKTPSKA</sequence>
<organism evidence="3 4">
    <name type="scientific">Microbacterium paludicola</name>
    <dbReference type="NCBI Taxonomy" id="300019"/>
    <lineage>
        <taxon>Bacteria</taxon>
        <taxon>Bacillati</taxon>
        <taxon>Actinomycetota</taxon>
        <taxon>Actinomycetes</taxon>
        <taxon>Micrococcales</taxon>
        <taxon>Microbacteriaceae</taxon>
        <taxon>Microbacterium</taxon>
    </lineage>
</organism>
<feature type="region of interest" description="Disordered" evidence="1">
    <location>
        <begin position="474"/>
        <end position="532"/>
    </location>
</feature>
<feature type="transmembrane region" description="Helical" evidence="2">
    <location>
        <begin position="143"/>
        <end position="162"/>
    </location>
</feature>
<feature type="transmembrane region" description="Helical" evidence="2">
    <location>
        <begin position="301"/>
        <end position="323"/>
    </location>
</feature>
<evidence type="ECO:0000256" key="2">
    <source>
        <dbReference type="SAM" id="Phobius"/>
    </source>
</evidence>
<feature type="transmembrane region" description="Helical" evidence="2">
    <location>
        <begin position="97"/>
        <end position="122"/>
    </location>
</feature>
<feature type="transmembrane region" description="Helical" evidence="2">
    <location>
        <begin position="174"/>
        <end position="196"/>
    </location>
</feature>
<evidence type="ECO:0000256" key="1">
    <source>
        <dbReference type="SAM" id="MobiDB-lite"/>
    </source>
</evidence>
<dbReference type="AlphaFoldDB" id="A0A4Y9FXU0"/>